<dbReference type="GO" id="GO:0019888">
    <property type="term" value="F:protein phosphatase regulator activity"/>
    <property type="evidence" value="ECO:0007669"/>
    <property type="project" value="InterPro"/>
</dbReference>
<accession>A6IPY3</accession>
<dbReference type="InterPro" id="IPR006887">
    <property type="entry name" value="P4R3-like_central_dom"/>
</dbReference>
<sequence>MEYKMHPNVPFQKHQGEVIIWSEGKNHSMEIYFQDPNGCQEIWEGICKVHGKAPSVEITQELTNNLESFEELPPIRSLIERSKCGPCTLQNIPNLLCCIDGMPSQKKRLVLDLENEGYIKKLLQLFHTCEKHRNMEGLLYLNSIIRGILFLNDTRLFKIMFSDEFIMDVIGCQEYGHGLDQPKWYRKVLIQNY</sequence>
<organism evidence="3 4">
    <name type="scientific">Rattus norvegicus</name>
    <name type="common">Rat</name>
    <dbReference type="NCBI Taxonomy" id="10116"/>
    <lineage>
        <taxon>Eukaryota</taxon>
        <taxon>Metazoa</taxon>
        <taxon>Chordata</taxon>
        <taxon>Craniata</taxon>
        <taxon>Vertebrata</taxon>
        <taxon>Euteleostomi</taxon>
        <taxon>Mammalia</taxon>
        <taxon>Eutheria</taxon>
        <taxon>Euarchontoglires</taxon>
        <taxon>Glires</taxon>
        <taxon>Rodentia</taxon>
        <taxon>Myomorpha</taxon>
        <taxon>Muroidea</taxon>
        <taxon>Muridae</taxon>
        <taxon>Murinae</taxon>
        <taxon>Rattus</taxon>
    </lineage>
</organism>
<dbReference type="Gene3D" id="2.30.29.30">
    <property type="entry name" value="Pleckstrin-homology domain (PH domain)/Phosphotyrosine-binding domain (PTB)"/>
    <property type="match status" value="1"/>
</dbReference>
<dbReference type="InterPro" id="IPR011993">
    <property type="entry name" value="PH-like_dom_sf"/>
</dbReference>
<evidence type="ECO:0000313" key="4">
    <source>
        <dbReference type="Proteomes" id="UP000234681"/>
    </source>
</evidence>
<dbReference type="AlphaFoldDB" id="A6IPY3"/>
<reference evidence="3 4" key="1">
    <citation type="submission" date="2005-09" db="EMBL/GenBank/DDBJ databases">
        <authorList>
            <person name="Mural R.J."/>
            <person name="Li P.W."/>
            <person name="Adams M.D."/>
            <person name="Amanatides P.G."/>
            <person name="Baden-Tillson H."/>
            <person name="Barnstead M."/>
            <person name="Chin S.H."/>
            <person name="Dew I."/>
            <person name="Evans C.A."/>
            <person name="Ferriera S."/>
            <person name="Flanigan M."/>
            <person name="Fosler C."/>
            <person name="Glodek A."/>
            <person name="Gu Z."/>
            <person name="Holt R.A."/>
            <person name="Jennings D."/>
            <person name="Kraft C.L."/>
            <person name="Lu F."/>
            <person name="Nguyen T."/>
            <person name="Nusskern D.R."/>
            <person name="Pfannkoch C.M."/>
            <person name="Sitter C."/>
            <person name="Sutton G.G."/>
            <person name="Venter J.C."/>
            <person name="Wang Z."/>
            <person name="Woodage T."/>
            <person name="Zheng X.H."/>
            <person name="Zhong F."/>
        </authorList>
    </citation>
    <scope>NUCLEOTIDE SEQUENCE [LARGE SCALE GENOMIC DNA]</scope>
    <source>
        <strain>BN</strain>
        <strain evidence="4">Sprague-Dawley</strain>
    </source>
</reference>
<feature type="domain" description="Serine/threonine-protein phosphatase 4 regulatory subunit 3-like central" evidence="2">
    <location>
        <begin position="97"/>
        <end position="192"/>
    </location>
</feature>
<proteinExistence type="inferred from homology"/>
<dbReference type="PANTHER" id="PTHR23318">
    <property type="entry name" value="ATP SYNTHASE GAMMA-RELATED"/>
    <property type="match status" value="1"/>
</dbReference>
<dbReference type="PANTHER" id="PTHR23318:SF19">
    <property type="entry name" value="PROTEIN PPP4R3C"/>
    <property type="match status" value="1"/>
</dbReference>
<evidence type="ECO:0000256" key="1">
    <source>
        <dbReference type="ARBA" id="ARBA00008809"/>
    </source>
</evidence>
<comment type="similarity">
    <text evidence="1">Belongs to the SMEK family.</text>
</comment>
<evidence type="ECO:0000313" key="3">
    <source>
        <dbReference type="EMBL" id="EDL96030.1"/>
    </source>
</evidence>
<protein>
    <submittedName>
        <fullName evidence="3">RCG36451</fullName>
    </submittedName>
</protein>
<dbReference type="InterPro" id="IPR051137">
    <property type="entry name" value="PP4R3-like"/>
</dbReference>
<name>A6IPY3_RAT</name>
<dbReference type="EMBL" id="CH473966">
    <property type="protein sequence ID" value="EDL96030.1"/>
    <property type="molecule type" value="Genomic_DNA"/>
</dbReference>
<gene>
    <name evidence="3" type="ORF">rCG_36451</name>
</gene>
<dbReference type="Pfam" id="PF04802">
    <property type="entry name" value="PP4R3"/>
    <property type="match status" value="1"/>
</dbReference>
<evidence type="ECO:0000259" key="2">
    <source>
        <dbReference type="Pfam" id="PF04802"/>
    </source>
</evidence>
<dbReference type="Proteomes" id="UP000234681">
    <property type="component" value="Chromosome X"/>
</dbReference>